<evidence type="ECO:0000313" key="2">
    <source>
        <dbReference type="Proteomes" id="UP000595814"/>
    </source>
</evidence>
<accession>A0AC61NG04</accession>
<protein>
    <submittedName>
        <fullName evidence="1">DUF3139 domain-containing protein</fullName>
    </submittedName>
</protein>
<gene>
    <name evidence="1" type="ORF">JFY71_05270</name>
</gene>
<evidence type="ECO:0000313" key="1">
    <source>
        <dbReference type="EMBL" id="QQK08948.1"/>
    </source>
</evidence>
<proteinExistence type="predicted"/>
<sequence>MKKEVKYKKTKIFFVILLVYLVLLIIEKPIYEHLANNAIDRYIETQGLKNEEVLSDTGLSDDHLFAYVNVCRRTIIFKNNPKEEYEYSILGRRFKYLPFILIPFQNTIRLLNSNIYEEVMFSVINLETLELEIDENQISEGDLDKNGKLLREIPWKD</sequence>
<organism evidence="1 2">
    <name type="scientific">Miniphocaeibacter halophilus</name>
    <dbReference type="NCBI Taxonomy" id="2931922"/>
    <lineage>
        <taxon>Bacteria</taxon>
        <taxon>Bacillati</taxon>
        <taxon>Bacillota</taxon>
        <taxon>Tissierellia</taxon>
        <taxon>Tissierellales</taxon>
        <taxon>Peptoniphilaceae</taxon>
        <taxon>Miniphocaeibacter</taxon>
    </lineage>
</organism>
<name>A0AC61NG04_9FIRM</name>
<dbReference type="Proteomes" id="UP000595814">
    <property type="component" value="Chromosome"/>
</dbReference>
<dbReference type="EMBL" id="CP066744">
    <property type="protein sequence ID" value="QQK08948.1"/>
    <property type="molecule type" value="Genomic_DNA"/>
</dbReference>
<reference evidence="1 2" key="1">
    <citation type="journal article" date="2022" name="Int. J. Syst. Evol. Microbiol.">
        <title>Miniphocaeibacter halophilus sp. nov., an ammonium-tolerant acetate-producing bacterium isolated from a biogas system.</title>
        <authorList>
            <person name="Schnurer A."/>
            <person name="Singh A."/>
            <person name="Bi S."/>
            <person name="Qiao W."/>
            <person name="Westerholm M."/>
        </authorList>
    </citation>
    <scope>NUCLEOTIDE SEQUENCE [LARGE SCALE GENOMIC DNA]</scope>
    <source>
        <strain evidence="1 2">AMB_01</strain>
    </source>
</reference>
<keyword evidence="2" id="KW-1185">Reference proteome</keyword>